<feature type="compositionally biased region" description="Low complexity" evidence="3">
    <location>
        <begin position="174"/>
        <end position="186"/>
    </location>
</feature>
<feature type="region of interest" description="Disordered" evidence="3">
    <location>
        <begin position="171"/>
        <end position="217"/>
    </location>
</feature>
<gene>
    <name evidence="4" type="ORF">TEOVI_000684700</name>
</gene>
<evidence type="ECO:0000256" key="1">
    <source>
        <dbReference type="ARBA" id="ARBA00004123"/>
    </source>
</evidence>
<feature type="region of interest" description="Disordered" evidence="3">
    <location>
        <begin position="246"/>
        <end position="333"/>
    </location>
</feature>
<feature type="compositionally biased region" description="Low complexity" evidence="3">
    <location>
        <begin position="428"/>
        <end position="440"/>
    </location>
</feature>
<comment type="subcellular location">
    <subcellularLocation>
        <location evidence="1">Nucleus</location>
    </subcellularLocation>
</comment>
<dbReference type="PROSITE" id="PS51543">
    <property type="entry name" value="FYRC"/>
    <property type="match status" value="1"/>
</dbReference>
<dbReference type="InterPro" id="IPR003889">
    <property type="entry name" value="FYrich_C"/>
</dbReference>
<evidence type="ECO:0000313" key="4">
    <source>
        <dbReference type="EMBL" id="SCU67220.1"/>
    </source>
</evidence>
<sequence>MFRVVSFGSLIQDSRFYFKRNGRVTTMYPDGYTIQRRVFSKGRRTRAKITLPGDDAKNDLGEVYYTATIKRRDDGGPCFQVVRSDKPDVIHSGDQCSPAWRKALEAAKQDFPDAHKELAYVGSDDKGCMIVQGAILFGLTAKPVVDELNKMAKALSINEWLSTISADTKSLGDPIGSPIPSSSSQPRKPKQQLVTSSQPSQSSSWKTRGKKSVEAPEDDDVPYCVRLSNSEVSASVPCSICGSTTPFCPITGKRHDTTGKGGRGRKKSELTEGAVAPSEPTGKKRGRRKKQPRDDDGAEGSQNMSASSGDAVKRRRTSDGATERGPSTRDAKRQMLLFENNGNAVDGSLANGEAPYAPPPVLFRPPLSPPQSKEALRVLQRTLQALSVVRTPFTSLLQLREPGVKKTTHASSKSDKGAGSQANIISVNGADTDGNDAAAARKQAEEGTQHFLDIVDMDKGTRARRYIKFMKLYTSERTKMDLLKKAANSNPDSS</sequence>
<dbReference type="AlphaFoldDB" id="A0A1G4I5Q2"/>
<keyword evidence="2" id="KW-0539">Nucleus</keyword>
<dbReference type="GO" id="GO:0005634">
    <property type="term" value="C:nucleus"/>
    <property type="evidence" value="ECO:0007669"/>
    <property type="project" value="UniProtKB-SubCell"/>
</dbReference>
<dbReference type="VEuPathDB" id="TriTrypDB:TEOVI_000684700"/>
<protein>
    <submittedName>
        <fullName evidence="4">F/Y rich C-terminus, putative</fullName>
    </submittedName>
</protein>
<proteinExistence type="predicted"/>
<dbReference type="GeneID" id="92380781"/>
<reference evidence="4" key="1">
    <citation type="submission" date="2016-09" db="EMBL/GenBank/DDBJ databases">
        <authorList>
            <person name="Hebert L."/>
            <person name="Moumen B."/>
        </authorList>
    </citation>
    <scope>NUCLEOTIDE SEQUENCE [LARGE SCALE GENOMIC DNA]</scope>
    <source>
        <strain evidence="4">OVI</strain>
    </source>
</reference>
<accession>A0A1G4I5Q2</accession>
<dbReference type="PROSITE" id="PS51542">
    <property type="entry name" value="FYRN"/>
    <property type="match status" value="1"/>
</dbReference>
<keyword evidence="5" id="KW-1185">Reference proteome</keyword>
<comment type="caution">
    <text evidence="4">The sequence shown here is derived from an EMBL/GenBank/DDBJ whole genome shotgun (WGS) entry which is preliminary data.</text>
</comment>
<dbReference type="Proteomes" id="UP000195570">
    <property type="component" value="Unassembled WGS sequence"/>
</dbReference>
<feature type="compositionally biased region" description="Basic and acidic residues" evidence="3">
    <location>
        <begin position="317"/>
        <end position="333"/>
    </location>
</feature>
<evidence type="ECO:0000256" key="3">
    <source>
        <dbReference type="SAM" id="MobiDB-lite"/>
    </source>
</evidence>
<evidence type="ECO:0000256" key="2">
    <source>
        <dbReference type="ARBA" id="ARBA00023242"/>
    </source>
</evidence>
<organism evidence="4 5">
    <name type="scientific">Trypanosoma equiperdum</name>
    <dbReference type="NCBI Taxonomy" id="5694"/>
    <lineage>
        <taxon>Eukaryota</taxon>
        <taxon>Discoba</taxon>
        <taxon>Euglenozoa</taxon>
        <taxon>Kinetoplastea</taxon>
        <taxon>Metakinetoplastina</taxon>
        <taxon>Trypanosomatida</taxon>
        <taxon>Trypanosomatidae</taxon>
        <taxon>Trypanosoma</taxon>
    </lineage>
</organism>
<name>A0A1G4I5Q2_TRYEQ</name>
<feature type="region of interest" description="Disordered" evidence="3">
    <location>
        <begin position="426"/>
        <end position="445"/>
    </location>
</feature>
<dbReference type="EMBL" id="CZPT02000704">
    <property type="protein sequence ID" value="SCU67220.1"/>
    <property type="molecule type" value="Genomic_DNA"/>
</dbReference>
<dbReference type="RefSeq" id="XP_067078565.1">
    <property type="nucleotide sequence ID" value="XM_067222464.1"/>
</dbReference>
<evidence type="ECO:0000313" key="5">
    <source>
        <dbReference type="Proteomes" id="UP000195570"/>
    </source>
</evidence>
<dbReference type="Gene3D" id="3.30.160.360">
    <property type="match status" value="1"/>
</dbReference>
<dbReference type="InterPro" id="IPR003888">
    <property type="entry name" value="FYrich_N"/>
</dbReference>